<feature type="chain" id="PRO_5039369527" evidence="2">
    <location>
        <begin position="22"/>
        <end position="297"/>
    </location>
</feature>
<sequence length="297" mass="32869">MKKLSFIALFFVLLVSACSGTDVDQADQLEEPENSETETTEDEAASEETPSEESEEEAEPAEEEPSEETPVEEEPSTEEAPTEEAPADKKEDHTESDTTEAPEEEEEPEESAEPEEDTVESASNDSEDTEASGSSAGLKAYMPKGPMTKTFTQDEDYQVVHEVVDVNDRFVQQIVTFGDMVTLQILEFTEGRISVVHQESNPEDTSSQLDSFEAHETIDVLVDATGSSAKFQILDEAQTTSTPYGEFENVFVVQRMSGSDVTSMYHYAPDYGLIREKVEDKGDNGYTMTSELTEIQE</sequence>
<evidence type="ECO:0000313" key="3">
    <source>
        <dbReference type="EMBL" id="MYL20135.1"/>
    </source>
</evidence>
<feature type="compositionally biased region" description="Acidic residues" evidence="1">
    <location>
        <begin position="97"/>
        <end position="130"/>
    </location>
</feature>
<protein>
    <submittedName>
        <fullName evidence="3">Uncharacterized protein</fullName>
    </submittedName>
</protein>
<feature type="compositionally biased region" description="Basic and acidic residues" evidence="1">
    <location>
        <begin position="86"/>
        <end position="96"/>
    </location>
</feature>
<keyword evidence="2" id="KW-0732">Signal</keyword>
<feature type="signal peptide" evidence="2">
    <location>
        <begin position="1"/>
        <end position="21"/>
    </location>
</feature>
<name>A0A845DUE7_9BACI</name>
<feature type="compositionally biased region" description="Acidic residues" evidence="1">
    <location>
        <begin position="24"/>
        <end position="82"/>
    </location>
</feature>
<evidence type="ECO:0000256" key="1">
    <source>
        <dbReference type="SAM" id="MobiDB-lite"/>
    </source>
</evidence>
<reference evidence="3 4" key="1">
    <citation type="submission" date="2019-11" db="EMBL/GenBank/DDBJ databases">
        <title>Genome sequences of 17 halophilic strains isolated from different environments.</title>
        <authorList>
            <person name="Furrow R.E."/>
        </authorList>
    </citation>
    <scope>NUCLEOTIDE SEQUENCE [LARGE SCALE GENOMIC DNA]</scope>
    <source>
        <strain evidence="3 4">22511_23_Filter</strain>
    </source>
</reference>
<gene>
    <name evidence="3" type="ORF">GLW04_09580</name>
</gene>
<organism evidence="3 4">
    <name type="scientific">Halobacillus litoralis</name>
    <dbReference type="NCBI Taxonomy" id="45668"/>
    <lineage>
        <taxon>Bacteria</taxon>
        <taxon>Bacillati</taxon>
        <taxon>Bacillota</taxon>
        <taxon>Bacilli</taxon>
        <taxon>Bacillales</taxon>
        <taxon>Bacillaceae</taxon>
        <taxon>Halobacillus</taxon>
    </lineage>
</organism>
<dbReference type="RefSeq" id="WP_160836563.1">
    <property type="nucleotide sequence ID" value="NZ_WMET01000002.1"/>
</dbReference>
<accession>A0A845DUE7</accession>
<proteinExistence type="predicted"/>
<evidence type="ECO:0000256" key="2">
    <source>
        <dbReference type="SAM" id="SignalP"/>
    </source>
</evidence>
<dbReference type="EMBL" id="WMET01000002">
    <property type="protein sequence ID" value="MYL20135.1"/>
    <property type="molecule type" value="Genomic_DNA"/>
</dbReference>
<dbReference type="PROSITE" id="PS51257">
    <property type="entry name" value="PROKAR_LIPOPROTEIN"/>
    <property type="match status" value="1"/>
</dbReference>
<evidence type="ECO:0000313" key="4">
    <source>
        <dbReference type="Proteomes" id="UP000460949"/>
    </source>
</evidence>
<dbReference type="Proteomes" id="UP000460949">
    <property type="component" value="Unassembled WGS sequence"/>
</dbReference>
<feature type="region of interest" description="Disordered" evidence="1">
    <location>
        <begin position="23"/>
        <end position="143"/>
    </location>
</feature>
<comment type="caution">
    <text evidence="3">The sequence shown here is derived from an EMBL/GenBank/DDBJ whole genome shotgun (WGS) entry which is preliminary data.</text>
</comment>
<dbReference type="AlphaFoldDB" id="A0A845DUE7"/>